<comment type="caution">
    <text evidence="2">The sequence shown here is derived from an EMBL/GenBank/DDBJ whole genome shotgun (WGS) entry which is preliminary data.</text>
</comment>
<proteinExistence type="predicted"/>
<dbReference type="EMBL" id="JAGGKI010000002">
    <property type="protein sequence ID" value="MBP1891545.1"/>
    <property type="molecule type" value="Genomic_DNA"/>
</dbReference>
<evidence type="ECO:0000259" key="1">
    <source>
        <dbReference type="PROSITE" id="PS51186"/>
    </source>
</evidence>
<sequence length="192" mass="21448">MYACEGHIPELAGDRVRLRRLTEDDAADMLRCWSDPDTRKFTALPAMHAAADAAALIAWLNAMSEEEDALRWGIELTGSGRVIGSCGLNQWQLAGAYRGEFGCELASDCQGKGFMTEAAELAMRFAFQEMGLNRIEAFVQPGNARAVRFFERLGYTREGVLREYRHTSTGYADAVVFSMLKRDWNHRKGEVG</sequence>
<dbReference type="PROSITE" id="PS51186">
    <property type="entry name" value="GNAT"/>
    <property type="match status" value="1"/>
</dbReference>
<dbReference type="Gene3D" id="3.40.630.30">
    <property type="match status" value="1"/>
</dbReference>
<dbReference type="Pfam" id="PF13302">
    <property type="entry name" value="Acetyltransf_3"/>
    <property type="match status" value="1"/>
</dbReference>
<keyword evidence="2" id="KW-0012">Acyltransferase</keyword>
<dbReference type="GeneID" id="95402664"/>
<name>A0ABS4F5L8_9BACL</name>
<keyword evidence="3" id="KW-1185">Reference proteome</keyword>
<evidence type="ECO:0000313" key="3">
    <source>
        <dbReference type="Proteomes" id="UP000706926"/>
    </source>
</evidence>
<dbReference type="PANTHER" id="PTHR43792:SF9">
    <property type="entry name" value="RIBOSOMAL-PROTEIN-ALANINE ACETYLTRANSFERASE"/>
    <property type="match status" value="1"/>
</dbReference>
<accession>A0ABS4F5L8</accession>
<feature type="domain" description="N-acetyltransferase" evidence="1">
    <location>
        <begin position="16"/>
        <end position="182"/>
    </location>
</feature>
<dbReference type="InterPro" id="IPR051531">
    <property type="entry name" value="N-acetyltransferase"/>
</dbReference>
<dbReference type="RefSeq" id="WP_007132437.1">
    <property type="nucleotide sequence ID" value="NZ_BOSA01000001.1"/>
</dbReference>
<reference evidence="2 3" key="1">
    <citation type="submission" date="2021-03" db="EMBL/GenBank/DDBJ databases">
        <title>Genomic Encyclopedia of Type Strains, Phase IV (KMG-IV): sequencing the most valuable type-strain genomes for metagenomic binning, comparative biology and taxonomic classification.</title>
        <authorList>
            <person name="Goeker M."/>
        </authorList>
    </citation>
    <scope>NUCLEOTIDE SEQUENCE [LARGE SCALE GENOMIC DNA]</scope>
    <source>
        <strain evidence="2 3">DSM 15596</strain>
    </source>
</reference>
<dbReference type="PANTHER" id="PTHR43792">
    <property type="entry name" value="GNAT FAMILY, PUTATIVE (AFU_ORTHOLOGUE AFUA_3G00765)-RELATED-RELATED"/>
    <property type="match status" value="1"/>
</dbReference>
<gene>
    <name evidence="2" type="ORF">J2Z18_000617</name>
</gene>
<dbReference type="EC" id="2.3.1.267" evidence="2"/>
<dbReference type="SUPFAM" id="SSF55729">
    <property type="entry name" value="Acyl-CoA N-acyltransferases (Nat)"/>
    <property type="match status" value="1"/>
</dbReference>
<dbReference type="InterPro" id="IPR000182">
    <property type="entry name" value="GNAT_dom"/>
</dbReference>
<keyword evidence="2" id="KW-0808">Transferase</keyword>
<protein>
    <submittedName>
        <fullName evidence="2">Ribosomal-protein-alanine N-acetyltransferase</fullName>
        <ecNumber evidence="2">2.3.1.267</ecNumber>
    </submittedName>
</protein>
<dbReference type="Proteomes" id="UP000706926">
    <property type="component" value="Unassembled WGS sequence"/>
</dbReference>
<dbReference type="GO" id="GO:0008999">
    <property type="term" value="F:protein-N-terminal-alanine acetyltransferase activity"/>
    <property type="evidence" value="ECO:0007669"/>
    <property type="project" value="UniProtKB-EC"/>
</dbReference>
<organism evidence="2 3">
    <name type="scientific">Paenibacillus lactis</name>
    <dbReference type="NCBI Taxonomy" id="228574"/>
    <lineage>
        <taxon>Bacteria</taxon>
        <taxon>Bacillati</taxon>
        <taxon>Bacillota</taxon>
        <taxon>Bacilli</taxon>
        <taxon>Bacillales</taxon>
        <taxon>Paenibacillaceae</taxon>
        <taxon>Paenibacillus</taxon>
    </lineage>
</organism>
<dbReference type="InterPro" id="IPR016181">
    <property type="entry name" value="Acyl_CoA_acyltransferase"/>
</dbReference>
<evidence type="ECO:0000313" key="2">
    <source>
        <dbReference type="EMBL" id="MBP1891545.1"/>
    </source>
</evidence>